<dbReference type="GO" id="GO:0016992">
    <property type="term" value="F:lipoate synthase activity"/>
    <property type="evidence" value="ECO:0007669"/>
    <property type="project" value="UniProtKB-EC"/>
</dbReference>
<comment type="cofactor">
    <cofactor evidence="1">
        <name>[4Fe-4S] cluster</name>
        <dbReference type="ChEBI" id="CHEBI:49883"/>
    </cofactor>
</comment>
<evidence type="ECO:0000256" key="5">
    <source>
        <dbReference type="ARBA" id="ARBA00022691"/>
    </source>
</evidence>
<dbReference type="HAMAP" id="MF_00206">
    <property type="entry name" value="Lipoyl_synth"/>
    <property type="match status" value="1"/>
</dbReference>
<dbReference type="InterPro" id="IPR006638">
    <property type="entry name" value="Elp3/MiaA/NifB-like_rSAM"/>
</dbReference>
<dbReference type="NCBIfam" id="NF004019">
    <property type="entry name" value="PRK05481.1"/>
    <property type="match status" value="1"/>
</dbReference>
<evidence type="ECO:0000256" key="1">
    <source>
        <dbReference type="ARBA" id="ARBA00001966"/>
    </source>
</evidence>
<keyword evidence="8" id="KW-0411">Iron-sulfur</keyword>
<keyword evidence="5" id="KW-0949">S-adenosyl-L-methionine</keyword>
<dbReference type="InterPro" id="IPR007197">
    <property type="entry name" value="rSAM"/>
</dbReference>
<dbReference type="PANTHER" id="PTHR10949">
    <property type="entry name" value="LIPOYL SYNTHASE"/>
    <property type="match status" value="1"/>
</dbReference>
<keyword evidence="7" id="KW-0408">Iron</keyword>
<feature type="domain" description="Radical SAM core" evidence="10">
    <location>
        <begin position="21"/>
        <end position="236"/>
    </location>
</feature>
<name>A0A382D926_9ZZZZ</name>
<keyword evidence="3" id="KW-0004">4Fe-4S</keyword>
<reference evidence="11" key="1">
    <citation type="submission" date="2018-05" db="EMBL/GenBank/DDBJ databases">
        <authorList>
            <person name="Lanie J.A."/>
            <person name="Ng W.-L."/>
            <person name="Kazmierczak K.M."/>
            <person name="Andrzejewski T.M."/>
            <person name="Davidsen T.M."/>
            <person name="Wayne K.J."/>
            <person name="Tettelin H."/>
            <person name="Glass J.I."/>
            <person name="Rusch D."/>
            <person name="Podicherti R."/>
            <person name="Tsui H.-C.T."/>
            <person name="Winkler M.E."/>
        </authorList>
    </citation>
    <scope>NUCLEOTIDE SEQUENCE</scope>
</reference>
<gene>
    <name evidence="11" type="ORF">METZ01_LOCUS187386</name>
</gene>
<dbReference type="Gene3D" id="3.20.20.70">
    <property type="entry name" value="Aldolase class I"/>
    <property type="match status" value="1"/>
</dbReference>
<dbReference type="GO" id="GO:0046872">
    <property type="term" value="F:metal ion binding"/>
    <property type="evidence" value="ECO:0007669"/>
    <property type="project" value="UniProtKB-KW"/>
</dbReference>
<keyword evidence="4" id="KW-0808">Transferase</keyword>
<dbReference type="InterPro" id="IPR003698">
    <property type="entry name" value="Lipoyl_synth"/>
</dbReference>
<evidence type="ECO:0000256" key="4">
    <source>
        <dbReference type="ARBA" id="ARBA00022679"/>
    </source>
</evidence>
<dbReference type="SMART" id="SM00729">
    <property type="entry name" value="Elp3"/>
    <property type="match status" value="1"/>
</dbReference>
<dbReference type="GO" id="GO:0051539">
    <property type="term" value="F:4 iron, 4 sulfur cluster binding"/>
    <property type="evidence" value="ECO:0007669"/>
    <property type="project" value="UniProtKB-KW"/>
</dbReference>
<evidence type="ECO:0000313" key="11">
    <source>
        <dbReference type="EMBL" id="SVB34532.1"/>
    </source>
</evidence>
<dbReference type="EC" id="2.8.1.8" evidence="2"/>
<accession>A0A382D926</accession>
<dbReference type="NCBIfam" id="TIGR00510">
    <property type="entry name" value="lipA"/>
    <property type="match status" value="1"/>
</dbReference>
<dbReference type="PROSITE" id="PS51918">
    <property type="entry name" value="RADICAL_SAM"/>
    <property type="match status" value="1"/>
</dbReference>
<evidence type="ECO:0000256" key="7">
    <source>
        <dbReference type="ARBA" id="ARBA00023004"/>
    </source>
</evidence>
<evidence type="ECO:0000256" key="3">
    <source>
        <dbReference type="ARBA" id="ARBA00022485"/>
    </source>
</evidence>
<evidence type="ECO:0000256" key="8">
    <source>
        <dbReference type="ARBA" id="ARBA00023014"/>
    </source>
</evidence>
<dbReference type="PANTHER" id="PTHR10949:SF0">
    <property type="entry name" value="LIPOYL SYNTHASE, MITOCHONDRIAL"/>
    <property type="match status" value="1"/>
</dbReference>
<dbReference type="AlphaFoldDB" id="A0A382D926"/>
<sequence length="254" mass="28765">QTNRLHTVCEEARCPNIYECWDRRTATIMILGDICTRACGFCSVKTGKPSWNDPLEPYRTAMAVKKMNLKHVVITSVDRDDIKGDYGASIWAETIDQIHCHVPSCNVEVLTPDFKGHKPSLKKVFGAKPEIFSHNVECVERISKQVRSQANWQRSMNVLKYSVENGLRTKTSIMVGLGENFNEVVETMNQVIGLGVKIFTIGQYLQPTKNHLPVDRYVEDQEFMDYESIGLELGFDIVKSGSLVRSSYHADDCI</sequence>
<dbReference type="SUPFAM" id="SSF102114">
    <property type="entry name" value="Radical SAM enzymes"/>
    <property type="match status" value="1"/>
</dbReference>
<dbReference type="NCBIfam" id="NF009544">
    <property type="entry name" value="PRK12928.1"/>
    <property type="match status" value="1"/>
</dbReference>
<feature type="non-terminal residue" evidence="11">
    <location>
        <position position="1"/>
    </location>
</feature>
<evidence type="ECO:0000256" key="9">
    <source>
        <dbReference type="ARBA" id="ARBA00047326"/>
    </source>
</evidence>
<proteinExistence type="inferred from homology"/>
<dbReference type="CDD" id="cd01335">
    <property type="entry name" value="Radical_SAM"/>
    <property type="match status" value="1"/>
</dbReference>
<dbReference type="InterPro" id="IPR013785">
    <property type="entry name" value="Aldolase_TIM"/>
</dbReference>
<organism evidence="11">
    <name type="scientific">marine metagenome</name>
    <dbReference type="NCBI Taxonomy" id="408172"/>
    <lineage>
        <taxon>unclassified sequences</taxon>
        <taxon>metagenomes</taxon>
        <taxon>ecological metagenomes</taxon>
    </lineage>
</organism>
<protein>
    <recommendedName>
        <fullName evidence="2">lipoyl synthase</fullName>
        <ecNumber evidence="2">2.8.1.8</ecNumber>
    </recommendedName>
</protein>
<comment type="catalytic activity">
    <reaction evidence="9">
        <text>[[Fe-S] cluster scaffold protein carrying a second [4Fe-4S](2+) cluster] + N(6)-octanoyl-L-lysyl-[protein] + 2 oxidized [2Fe-2S]-[ferredoxin] + 2 S-adenosyl-L-methionine + 4 H(+) = [[Fe-S] cluster scaffold protein] + N(6)-[(R)-dihydrolipoyl]-L-lysyl-[protein] + 4 Fe(3+) + 2 hydrogen sulfide + 2 5'-deoxyadenosine + 2 L-methionine + 2 reduced [2Fe-2S]-[ferredoxin]</text>
        <dbReference type="Rhea" id="RHEA:16585"/>
        <dbReference type="Rhea" id="RHEA-COMP:9928"/>
        <dbReference type="Rhea" id="RHEA-COMP:10000"/>
        <dbReference type="Rhea" id="RHEA-COMP:10001"/>
        <dbReference type="Rhea" id="RHEA-COMP:10475"/>
        <dbReference type="Rhea" id="RHEA-COMP:14568"/>
        <dbReference type="Rhea" id="RHEA-COMP:14569"/>
        <dbReference type="ChEBI" id="CHEBI:15378"/>
        <dbReference type="ChEBI" id="CHEBI:17319"/>
        <dbReference type="ChEBI" id="CHEBI:29034"/>
        <dbReference type="ChEBI" id="CHEBI:29919"/>
        <dbReference type="ChEBI" id="CHEBI:33722"/>
        <dbReference type="ChEBI" id="CHEBI:33737"/>
        <dbReference type="ChEBI" id="CHEBI:33738"/>
        <dbReference type="ChEBI" id="CHEBI:57844"/>
        <dbReference type="ChEBI" id="CHEBI:59789"/>
        <dbReference type="ChEBI" id="CHEBI:78809"/>
        <dbReference type="ChEBI" id="CHEBI:83100"/>
        <dbReference type="EC" id="2.8.1.8"/>
    </reaction>
</comment>
<keyword evidence="6" id="KW-0479">Metal-binding</keyword>
<dbReference type="EMBL" id="UINC01038075">
    <property type="protein sequence ID" value="SVB34532.1"/>
    <property type="molecule type" value="Genomic_DNA"/>
</dbReference>
<dbReference type="Pfam" id="PF04055">
    <property type="entry name" value="Radical_SAM"/>
    <property type="match status" value="1"/>
</dbReference>
<evidence type="ECO:0000256" key="6">
    <source>
        <dbReference type="ARBA" id="ARBA00022723"/>
    </source>
</evidence>
<dbReference type="SFLD" id="SFLDS00029">
    <property type="entry name" value="Radical_SAM"/>
    <property type="match status" value="1"/>
</dbReference>
<dbReference type="InterPro" id="IPR058240">
    <property type="entry name" value="rSAM_sf"/>
</dbReference>
<evidence type="ECO:0000256" key="2">
    <source>
        <dbReference type="ARBA" id="ARBA00012237"/>
    </source>
</evidence>
<evidence type="ECO:0000259" key="10">
    <source>
        <dbReference type="PROSITE" id="PS51918"/>
    </source>
</evidence>